<name>A0A1F5IQV5_9BACT</name>
<dbReference type="AlphaFoldDB" id="A0A1F5IQV5"/>
<organism evidence="1 2">
    <name type="scientific">Candidatus Daviesbacteria bacterium RIFCSPHIGHO2_01_FULL_41_23</name>
    <dbReference type="NCBI Taxonomy" id="1797764"/>
    <lineage>
        <taxon>Bacteria</taxon>
        <taxon>Candidatus Daviesiibacteriota</taxon>
    </lineage>
</organism>
<reference evidence="1 2" key="1">
    <citation type="journal article" date="2016" name="Nat. Commun.">
        <title>Thousands of microbial genomes shed light on interconnected biogeochemical processes in an aquifer system.</title>
        <authorList>
            <person name="Anantharaman K."/>
            <person name="Brown C.T."/>
            <person name="Hug L.A."/>
            <person name="Sharon I."/>
            <person name="Castelle C.J."/>
            <person name="Probst A.J."/>
            <person name="Thomas B.C."/>
            <person name="Singh A."/>
            <person name="Wilkins M.J."/>
            <person name="Karaoz U."/>
            <person name="Brodie E.L."/>
            <person name="Williams K.H."/>
            <person name="Hubbard S.S."/>
            <person name="Banfield J.F."/>
        </authorList>
    </citation>
    <scope>NUCLEOTIDE SEQUENCE [LARGE SCALE GENOMIC DNA]</scope>
</reference>
<protein>
    <recommendedName>
        <fullName evidence="3">Cell division protein FtsL</fullName>
    </recommendedName>
</protein>
<evidence type="ECO:0000313" key="2">
    <source>
        <dbReference type="Proteomes" id="UP000176336"/>
    </source>
</evidence>
<dbReference type="Proteomes" id="UP000176336">
    <property type="component" value="Unassembled WGS sequence"/>
</dbReference>
<comment type="caution">
    <text evidence="1">The sequence shown here is derived from an EMBL/GenBank/DDBJ whole genome shotgun (WGS) entry which is preliminary data.</text>
</comment>
<sequence length="116" mass="13109">MIKKIVLGLVILVILVIAYNLAIQILKATKSGERLSQAAESVYQLEIKNKTLKQKLKQIQSPQFIEAEVRNRLGLAKAGETVVVIPEERLKSVLGTSSPVQIRLPNWLGWWKVFFK</sequence>
<evidence type="ECO:0000313" key="1">
    <source>
        <dbReference type="EMBL" id="OGE18717.1"/>
    </source>
</evidence>
<dbReference type="InterPro" id="IPR007060">
    <property type="entry name" value="FtsL/DivIC"/>
</dbReference>
<proteinExistence type="predicted"/>
<gene>
    <name evidence="1" type="ORF">A2871_04480</name>
</gene>
<accession>A0A1F5IQV5</accession>
<evidence type="ECO:0008006" key="3">
    <source>
        <dbReference type="Google" id="ProtNLM"/>
    </source>
</evidence>
<dbReference type="EMBL" id="MFCR01000011">
    <property type="protein sequence ID" value="OGE18717.1"/>
    <property type="molecule type" value="Genomic_DNA"/>
</dbReference>
<dbReference type="Pfam" id="PF04977">
    <property type="entry name" value="DivIC"/>
    <property type="match status" value="1"/>
</dbReference>